<feature type="compositionally biased region" description="Gly residues" evidence="4">
    <location>
        <begin position="133"/>
        <end position="151"/>
    </location>
</feature>
<comment type="caution">
    <text evidence="8">The sequence shown here is derived from an EMBL/GenBank/DDBJ whole genome shotgun (WGS) entry which is preliminary data.</text>
</comment>
<dbReference type="PROSITE" id="PS51884">
    <property type="entry name" value="CHAPLIN"/>
    <property type="match status" value="2"/>
</dbReference>
<keyword evidence="1" id="KW-0134">Cell wall</keyword>
<evidence type="ECO:0000313" key="9">
    <source>
        <dbReference type="Proteomes" id="UP001430172"/>
    </source>
</evidence>
<feature type="region of interest" description="Disordered" evidence="4">
    <location>
        <begin position="223"/>
        <end position="270"/>
    </location>
</feature>
<feature type="region of interest" description="Disordered" evidence="4">
    <location>
        <begin position="63"/>
        <end position="208"/>
    </location>
</feature>
<keyword evidence="5" id="KW-0812">Transmembrane</keyword>
<evidence type="ECO:0000259" key="7">
    <source>
        <dbReference type="PROSITE" id="PS51884"/>
    </source>
</evidence>
<feature type="compositionally biased region" description="Low complexity" evidence="4">
    <location>
        <begin position="113"/>
        <end position="132"/>
    </location>
</feature>
<protein>
    <submittedName>
        <fullName evidence="8">DUF320 domain-containing protein</fullName>
    </submittedName>
</protein>
<evidence type="ECO:0000256" key="3">
    <source>
        <dbReference type="ARBA" id="ARBA00023087"/>
    </source>
</evidence>
<feature type="chain" id="PRO_5046188166" evidence="6">
    <location>
        <begin position="28"/>
        <end position="325"/>
    </location>
</feature>
<dbReference type="Proteomes" id="UP001430172">
    <property type="component" value="Unassembled WGS sequence"/>
</dbReference>
<sequence>MHVYMRRGLQVALLVGGGVLFASPAWADDTTSGSDGLLGGNQVVAAVTAPVTAAGNAVSVLGDSHSEGSKAASSAGSGSSGGVGSTSGEDSAGGGNQATAPVSVPVTVGGNAVSVVGDSDSEGSKAASSAGSGSSGGVGSTSGEDSAGGGNQATAPVSVPVTVGGNAISVVGDSHSEGAATGTSTGSSGTDGASSTTGEDSVLGGNQVGLPVSVPVTVGGNAVSVVGDSTTEGSSTGSPPGTEDPGTPGTPGDPGTPDTPGDTDVPAGSVTPSAVLDVVAAQAAAPQLAQTGVETGALLALALALLLAGAALITTSRGTPRASRA</sequence>
<dbReference type="RefSeq" id="WP_204131648.1">
    <property type="nucleotide sequence ID" value="NZ_JAFDVD010000013.1"/>
</dbReference>
<keyword evidence="5" id="KW-1133">Transmembrane helix</keyword>
<feature type="compositionally biased region" description="Gly residues" evidence="4">
    <location>
        <begin position="78"/>
        <end position="96"/>
    </location>
</feature>
<organism evidence="8 9">
    <name type="scientific">Phycicoccus sonneratiae</name>
    <dbReference type="NCBI Taxonomy" id="2807628"/>
    <lineage>
        <taxon>Bacteria</taxon>
        <taxon>Bacillati</taxon>
        <taxon>Actinomycetota</taxon>
        <taxon>Actinomycetes</taxon>
        <taxon>Micrococcales</taxon>
        <taxon>Intrasporangiaceae</taxon>
        <taxon>Phycicoccus</taxon>
    </lineage>
</organism>
<evidence type="ECO:0000256" key="6">
    <source>
        <dbReference type="SAM" id="SignalP"/>
    </source>
</evidence>
<feature type="compositionally biased region" description="Low complexity" evidence="4">
    <location>
        <begin position="177"/>
        <end position="201"/>
    </location>
</feature>
<keyword evidence="3" id="KW-0034">Amyloid</keyword>
<feature type="domain" description="Chaplin" evidence="7">
    <location>
        <begin position="34"/>
        <end position="74"/>
    </location>
</feature>
<reference evidence="8" key="1">
    <citation type="submission" date="2021-02" db="EMBL/GenBank/DDBJ databases">
        <title>Phycicoccus sp. MQZ13P-5T, whole genome shotgun sequence.</title>
        <authorList>
            <person name="Tuo L."/>
        </authorList>
    </citation>
    <scope>NUCLEOTIDE SEQUENCE</scope>
    <source>
        <strain evidence="8">MQZ13P-5</strain>
    </source>
</reference>
<feature type="signal peptide" evidence="6">
    <location>
        <begin position="1"/>
        <end position="27"/>
    </location>
</feature>
<dbReference type="InterPro" id="IPR005528">
    <property type="entry name" value="ChpA-H"/>
</dbReference>
<dbReference type="EMBL" id="JAFDVD010000013">
    <property type="protein sequence ID" value="MBM6401176.1"/>
    <property type="molecule type" value="Genomic_DNA"/>
</dbReference>
<keyword evidence="1" id="KW-0964">Secreted</keyword>
<evidence type="ECO:0000256" key="1">
    <source>
        <dbReference type="ARBA" id="ARBA00022512"/>
    </source>
</evidence>
<proteinExistence type="predicted"/>
<keyword evidence="5" id="KW-0472">Membrane</keyword>
<keyword evidence="2" id="KW-0130">Cell adhesion</keyword>
<evidence type="ECO:0000256" key="2">
    <source>
        <dbReference type="ARBA" id="ARBA00022889"/>
    </source>
</evidence>
<evidence type="ECO:0000313" key="8">
    <source>
        <dbReference type="EMBL" id="MBM6401176.1"/>
    </source>
</evidence>
<name>A0ABS2CMT1_9MICO</name>
<keyword evidence="6" id="KW-0732">Signal</keyword>
<dbReference type="Pfam" id="PF03777">
    <property type="entry name" value="ChpA-C"/>
    <property type="match status" value="1"/>
</dbReference>
<feature type="transmembrane region" description="Helical" evidence="5">
    <location>
        <begin position="296"/>
        <end position="315"/>
    </location>
</feature>
<evidence type="ECO:0000256" key="4">
    <source>
        <dbReference type="SAM" id="MobiDB-lite"/>
    </source>
</evidence>
<keyword evidence="9" id="KW-1185">Reference proteome</keyword>
<feature type="compositionally biased region" description="Low complexity" evidence="4">
    <location>
        <begin position="223"/>
        <end position="247"/>
    </location>
</feature>
<feature type="domain" description="Chaplin" evidence="7">
    <location>
        <begin position="199"/>
        <end position="239"/>
    </location>
</feature>
<accession>A0ABS2CMT1</accession>
<evidence type="ECO:0000256" key="5">
    <source>
        <dbReference type="SAM" id="Phobius"/>
    </source>
</evidence>
<feature type="compositionally biased region" description="Low complexity" evidence="4">
    <location>
        <begin position="253"/>
        <end position="266"/>
    </location>
</feature>
<gene>
    <name evidence="8" type="ORF">JQN70_12310</name>
</gene>